<dbReference type="Proteomes" id="UP001232148">
    <property type="component" value="Unassembled WGS sequence"/>
</dbReference>
<dbReference type="InterPro" id="IPR045564">
    <property type="entry name" value="DUF5910"/>
</dbReference>
<proteinExistence type="predicted"/>
<evidence type="ECO:0000256" key="1">
    <source>
        <dbReference type="SAM" id="SignalP"/>
    </source>
</evidence>
<evidence type="ECO:0000313" key="2">
    <source>
        <dbReference type="EMBL" id="KAK2030252.1"/>
    </source>
</evidence>
<evidence type="ECO:0000313" key="3">
    <source>
        <dbReference type="Proteomes" id="UP001232148"/>
    </source>
</evidence>
<evidence type="ECO:0008006" key="4">
    <source>
        <dbReference type="Google" id="ProtNLM"/>
    </source>
</evidence>
<dbReference type="EMBL" id="MU842853">
    <property type="protein sequence ID" value="KAK2030252.1"/>
    <property type="molecule type" value="Genomic_DNA"/>
</dbReference>
<keyword evidence="1" id="KW-0732">Signal</keyword>
<name>A0AAD9M373_9PEZI</name>
<reference evidence="2" key="1">
    <citation type="submission" date="2021-06" db="EMBL/GenBank/DDBJ databases">
        <title>Comparative genomics, transcriptomics and evolutionary studies reveal genomic signatures of adaptation to plant cell wall in hemibiotrophic fungi.</title>
        <authorList>
            <consortium name="DOE Joint Genome Institute"/>
            <person name="Baroncelli R."/>
            <person name="Diaz J.F."/>
            <person name="Benocci T."/>
            <person name="Peng M."/>
            <person name="Battaglia E."/>
            <person name="Haridas S."/>
            <person name="Andreopoulos W."/>
            <person name="Labutti K."/>
            <person name="Pangilinan J."/>
            <person name="Floch G.L."/>
            <person name="Makela M.R."/>
            <person name="Henrissat B."/>
            <person name="Grigoriev I.V."/>
            <person name="Crouch J.A."/>
            <person name="De Vries R.P."/>
            <person name="Sukno S.A."/>
            <person name="Thon M.R."/>
        </authorList>
    </citation>
    <scope>NUCLEOTIDE SEQUENCE</scope>
    <source>
        <strain evidence="2">MAFF235873</strain>
    </source>
</reference>
<feature type="signal peptide" evidence="1">
    <location>
        <begin position="1"/>
        <end position="22"/>
    </location>
</feature>
<protein>
    <recommendedName>
        <fullName evidence="4">START domain-containing protein</fullName>
    </recommendedName>
</protein>
<sequence length="209" mass="23866">MFHGLLTHALLAALTLASHVDAARVLIGYRVVDEREAAIINRMKRIFRDPDYDVWAEFRGGAQTGLGVYLSGRLDAWHSTSDNWQCYVEADEARLDATPKVWIPKWLPTRPGAKRIELWNSQEGDIQNYVASQLKPGEDKHNALRLSYISLMEPNEQLLIPTSMAQNNALDFYAKCFKTLEEVRQHHSGTVNYDSWTKQRGRKAGRKDP</sequence>
<feature type="chain" id="PRO_5041917920" description="START domain-containing protein" evidence="1">
    <location>
        <begin position="23"/>
        <end position="209"/>
    </location>
</feature>
<gene>
    <name evidence="2" type="ORF">LX32DRAFT_330447</name>
</gene>
<dbReference type="Pfam" id="PF19287">
    <property type="entry name" value="DUF5910"/>
    <property type="match status" value="1"/>
</dbReference>
<organism evidence="2 3">
    <name type="scientific">Colletotrichum zoysiae</name>
    <dbReference type="NCBI Taxonomy" id="1216348"/>
    <lineage>
        <taxon>Eukaryota</taxon>
        <taxon>Fungi</taxon>
        <taxon>Dikarya</taxon>
        <taxon>Ascomycota</taxon>
        <taxon>Pezizomycotina</taxon>
        <taxon>Sordariomycetes</taxon>
        <taxon>Hypocreomycetidae</taxon>
        <taxon>Glomerellales</taxon>
        <taxon>Glomerellaceae</taxon>
        <taxon>Colletotrichum</taxon>
        <taxon>Colletotrichum graminicola species complex</taxon>
    </lineage>
</organism>
<keyword evidence="3" id="KW-1185">Reference proteome</keyword>
<comment type="caution">
    <text evidence="2">The sequence shown here is derived from an EMBL/GenBank/DDBJ whole genome shotgun (WGS) entry which is preliminary data.</text>
</comment>
<dbReference type="AlphaFoldDB" id="A0AAD9M373"/>
<accession>A0AAD9M373</accession>